<feature type="domain" description="MYND-type" evidence="6">
    <location>
        <begin position="17"/>
        <end position="53"/>
    </location>
</feature>
<evidence type="ECO:0000313" key="8">
    <source>
        <dbReference type="Proteomes" id="UP001301769"/>
    </source>
</evidence>
<dbReference type="PROSITE" id="PS50865">
    <property type="entry name" value="ZF_MYND_2"/>
    <property type="match status" value="1"/>
</dbReference>
<evidence type="ECO:0000256" key="3">
    <source>
        <dbReference type="ARBA" id="ARBA00022833"/>
    </source>
</evidence>
<dbReference type="Gene3D" id="6.10.140.2220">
    <property type="match status" value="1"/>
</dbReference>
<evidence type="ECO:0000256" key="1">
    <source>
        <dbReference type="ARBA" id="ARBA00022723"/>
    </source>
</evidence>
<dbReference type="EMBL" id="MU858115">
    <property type="protein sequence ID" value="KAK4213088.1"/>
    <property type="molecule type" value="Genomic_DNA"/>
</dbReference>
<accession>A0AAN6Y6J8</accession>
<evidence type="ECO:0000256" key="4">
    <source>
        <dbReference type="PROSITE-ProRule" id="PRU00134"/>
    </source>
</evidence>
<keyword evidence="2 4" id="KW-0863">Zinc-finger</keyword>
<name>A0AAN6Y6J8_9PEZI</name>
<dbReference type="AlphaFoldDB" id="A0AAN6Y6J8"/>
<evidence type="ECO:0000313" key="7">
    <source>
        <dbReference type="EMBL" id="KAK4213088.1"/>
    </source>
</evidence>
<proteinExistence type="predicted"/>
<evidence type="ECO:0000256" key="5">
    <source>
        <dbReference type="SAM" id="MobiDB-lite"/>
    </source>
</evidence>
<dbReference type="GO" id="GO:0008270">
    <property type="term" value="F:zinc ion binding"/>
    <property type="evidence" value="ECO:0007669"/>
    <property type="project" value="UniProtKB-KW"/>
</dbReference>
<dbReference type="Pfam" id="PF01753">
    <property type="entry name" value="zf-MYND"/>
    <property type="match status" value="1"/>
</dbReference>
<keyword evidence="3" id="KW-0862">Zinc</keyword>
<dbReference type="SUPFAM" id="SSF144232">
    <property type="entry name" value="HIT/MYND zinc finger-like"/>
    <property type="match status" value="1"/>
</dbReference>
<dbReference type="Proteomes" id="UP001301769">
    <property type="component" value="Unassembled WGS sequence"/>
</dbReference>
<sequence>MNLASSNNSSNNHPTVCALCNNPPSIPCPTCQDLLYCSAACQTADAPIHKQVCASFNGVSPPPQPAESEGKHVLGVLFPVDSEAAKLVWVRIGGFRDEESGISFQEAEVSAFFGNDQVITPESIHSERNRVRNRDTRSMLEIWHVAGKSGLSENACIVSLAGLNSGITPDDDERRPFHDWKGPVLVLFMTRSTGFMVDPGAYRDCQLQDFRDAVDFVVDYGNQGHEKRMKEALQSLGRKALDDDVSNGEGVGEAVNVEKEADNETNSVKPVERRKSQTPPPTSFVIEMEG</sequence>
<dbReference type="InterPro" id="IPR002893">
    <property type="entry name" value="Znf_MYND"/>
</dbReference>
<evidence type="ECO:0000259" key="6">
    <source>
        <dbReference type="PROSITE" id="PS50865"/>
    </source>
</evidence>
<reference evidence="7" key="2">
    <citation type="submission" date="2023-05" db="EMBL/GenBank/DDBJ databases">
        <authorList>
            <consortium name="Lawrence Berkeley National Laboratory"/>
            <person name="Steindorff A."/>
            <person name="Hensen N."/>
            <person name="Bonometti L."/>
            <person name="Westerberg I."/>
            <person name="Brannstrom I.O."/>
            <person name="Guillou S."/>
            <person name="Cros-Aarteil S."/>
            <person name="Calhoun S."/>
            <person name="Haridas S."/>
            <person name="Kuo A."/>
            <person name="Mondo S."/>
            <person name="Pangilinan J."/>
            <person name="Riley R."/>
            <person name="Labutti K."/>
            <person name="Andreopoulos B."/>
            <person name="Lipzen A."/>
            <person name="Chen C."/>
            <person name="Yanf M."/>
            <person name="Daum C."/>
            <person name="Ng V."/>
            <person name="Clum A."/>
            <person name="Ohm R."/>
            <person name="Martin F."/>
            <person name="Silar P."/>
            <person name="Natvig D."/>
            <person name="Lalanne C."/>
            <person name="Gautier V."/>
            <person name="Ament-Velasquez S.L."/>
            <person name="Kruys A."/>
            <person name="Hutchinson M.I."/>
            <person name="Powell A.J."/>
            <person name="Barry K."/>
            <person name="Miller A.N."/>
            <person name="Grigoriev I.V."/>
            <person name="Debuchy R."/>
            <person name="Gladieux P."/>
            <person name="Thoren M.H."/>
            <person name="Johannesson H."/>
        </authorList>
    </citation>
    <scope>NUCLEOTIDE SEQUENCE</scope>
    <source>
        <strain evidence="7">PSN293</strain>
    </source>
</reference>
<reference evidence="7" key="1">
    <citation type="journal article" date="2023" name="Mol. Phylogenet. Evol.">
        <title>Genome-scale phylogeny and comparative genomics of the fungal order Sordariales.</title>
        <authorList>
            <person name="Hensen N."/>
            <person name="Bonometti L."/>
            <person name="Westerberg I."/>
            <person name="Brannstrom I.O."/>
            <person name="Guillou S."/>
            <person name="Cros-Aarteil S."/>
            <person name="Calhoun S."/>
            <person name="Haridas S."/>
            <person name="Kuo A."/>
            <person name="Mondo S."/>
            <person name="Pangilinan J."/>
            <person name="Riley R."/>
            <person name="LaButti K."/>
            <person name="Andreopoulos B."/>
            <person name="Lipzen A."/>
            <person name="Chen C."/>
            <person name="Yan M."/>
            <person name="Daum C."/>
            <person name="Ng V."/>
            <person name="Clum A."/>
            <person name="Steindorff A."/>
            <person name="Ohm R.A."/>
            <person name="Martin F."/>
            <person name="Silar P."/>
            <person name="Natvig D.O."/>
            <person name="Lalanne C."/>
            <person name="Gautier V."/>
            <person name="Ament-Velasquez S.L."/>
            <person name="Kruys A."/>
            <person name="Hutchinson M.I."/>
            <person name="Powell A.J."/>
            <person name="Barry K."/>
            <person name="Miller A.N."/>
            <person name="Grigoriev I.V."/>
            <person name="Debuchy R."/>
            <person name="Gladieux P."/>
            <person name="Hiltunen Thoren M."/>
            <person name="Johannesson H."/>
        </authorList>
    </citation>
    <scope>NUCLEOTIDE SEQUENCE</scope>
    <source>
        <strain evidence="7">PSN293</strain>
    </source>
</reference>
<keyword evidence="1" id="KW-0479">Metal-binding</keyword>
<comment type="caution">
    <text evidence="7">The sequence shown here is derived from an EMBL/GenBank/DDBJ whole genome shotgun (WGS) entry which is preliminary data.</text>
</comment>
<evidence type="ECO:0000256" key="2">
    <source>
        <dbReference type="ARBA" id="ARBA00022771"/>
    </source>
</evidence>
<feature type="region of interest" description="Disordered" evidence="5">
    <location>
        <begin position="243"/>
        <end position="290"/>
    </location>
</feature>
<gene>
    <name evidence="7" type="ORF">QBC37DRAFT_423715</name>
</gene>
<protein>
    <recommendedName>
        <fullName evidence="6">MYND-type domain-containing protein</fullName>
    </recommendedName>
</protein>
<organism evidence="7 8">
    <name type="scientific">Rhypophila decipiens</name>
    <dbReference type="NCBI Taxonomy" id="261697"/>
    <lineage>
        <taxon>Eukaryota</taxon>
        <taxon>Fungi</taxon>
        <taxon>Dikarya</taxon>
        <taxon>Ascomycota</taxon>
        <taxon>Pezizomycotina</taxon>
        <taxon>Sordariomycetes</taxon>
        <taxon>Sordariomycetidae</taxon>
        <taxon>Sordariales</taxon>
        <taxon>Naviculisporaceae</taxon>
        <taxon>Rhypophila</taxon>
    </lineage>
</organism>
<keyword evidence="8" id="KW-1185">Reference proteome</keyword>